<name>A0A8H8D0F6_AJECA</name>
<gene>
    <name evidence="1" type="ORF">I7I52_07213</name>
</gene>
<organism evidence="1 2">
    <name type="scientific">Ajellomyces capsulatus</name>
    <name type="common">Darling's disease fungus</name>
    <name type="synonym">Histoplasma capsulatum</name>
    <dbReference type="NCBI Taxonomy" id="5037"/>
    <lineage>
        <taxon>Eukaryota</taxon>
        <taxon>Fungi</taxon>
        <taxon>Dikarya</taxon>
        <taxon>Ascomycota</taxon>
        <taxon>Pezizomycotina</taxon>
        <taxon>Eurotiomycetes</taxon>
        <taxon>Eurotiomycetidae</taxon>
        <taxon>Onygenales</taxon>
        <taxon>Ajellomycetaceae</taxon>
        <taxon>Histoplasma</taxon>
    </lineage>
</organism>
<dbReference type="Proteomes" id="UP000670092">
    <property type="component" value="Unassembled WGS sequence"/>
</dbReference>
<evidence type="ECO:0000313" key="2">
    <source>
        <dbReference type="Proteomes" id="UP000670092"/>
    </source>
</evidence>
<reference evidence="1 2" key="1">
    <citation type="submission" date="2021-01" db="EMBL/GenBank/DDBJ databases">
        <title>Chromosome-level genome assembly of a human fungal pathogen reveals clustering of transcriptionally co-regulated genes.</title>
        <authorList>
            <person name="Voorhies M."/>
            <person name="Cohen S."/>
            <person name="Shea T.P."/>
            <person name="Petrus S."/>
            <person name="Munoz J.F."/>
            <person name="Poplawski S."/>
            <person name="Goldman W.E."/>
            <person name="Michael T."/>
            <person name="Cuomo C.A."/>
            <person name="Sil A."/>
            <person name="Beyhan S."/>
        </authorList>
    </citation>
    <scope>NUCLEOTIDE SEQUENCE [LARGE SCALE GENOMIC DNA]</scope>
    <source>
        <strain evidence="1 2">G184AR</strain>
    </source>
</reference>
<comment type="caution">
    <text evidence="1">The sequence shown here is derived from an EMBL/GenBank/DDBJ whole genome shotgun (WGS) entry which is preliminary data.</text>
</comment>
<protein>
    <submittedName>
        <fullName evidence="1">Uncharacterized protein</fullName>
    </submittedName>
</protein>
<sequence length="91" mass="10003">MIARLIKPLLSALMSKGSFAVINPSFIIILHNHIASHTASLSAMYSVSFELKETQDCLNKCHEIGASTNLNMKSEIDLYSLFNSSVQSESI</sequence>
<dbReference type="AlphaFoldDB" id="A0A8H8D0F6"/>
<accession>A0A8H8D0F6</accession>
<proteinExistence type="predicted"/>
<dbReference type="EMBL" id="JAEVHI010000003">
    <property type="protein sequence ID" value="KAG5296494.1"/>
    <property type="molecule type" value="Genomic_DNA"/>
</dbReference>
<evidence type="ECO:0000313" key="1">
    <source>
        <dbReference type="EMBL" id="KAG5296494.1"/>
    </source>
</evidence>
<dbReference type="VEuPathDB" id="FungiDB:I7I52_07213"/>